<reference evidence="1 2" key="1">
    <citation type="journal article" date="2003" name="Int. J. Syst. Evol. Microbiol.">
        <title>Halobacillus salinus sp. nov., isolated from a salt lake on the coast of the East Sea in Korea.</title>
        <authorList>
            <person name="Yoon J.H."/>
            <person name="Kang K.H."/>
            <person name="Park Y.H."/>
        </authorList>
    </citation>
    <scope>NUCLEOTIDE SEQUENCE [LARGE SCALE GENOMIC DNA]</scope>
    <source>
        <strain evidence="1 2">HSL-3</strain>
    </source>
</reference>
<dbReference type="EMBL" id="SRJC01000001">
    <property type="protein sequence ID" value="TGB04683.1"/>
    <property type="molecule type" value="Genomic_DNA"/>
</dbReference>
<dbReference type="Proteomes" id="UP000297982">
    <property type="component" value="Unassembled WGS sequence"/>
</dbReference>
<organism evidence="1 2">
    <name type="scientific">Halobacillus salinus</name>
    <dbReference type="NCBI Taxonomy" id="192814"/>
    <lineage>
        <taxon>Bacteria</taxon>
        <taxon>Bacillati</taxon>
        <taxon>Bacillota</taxon>
        <taxon>Bacilli</taxon>
        <taxon>Bacillales</taxon>
        <taxon>Bacillaceae</taxon>
        <taxon>Halobacillus</taxon>
    </lineage>
</organism>
<keyword evidence="2" id="KW-1185">Reference proteome</keyword>
<evidence type="ECO:0000313" key="1">
    <source>
        <dbReference type="EMBL" id="TGB04683.1"/>
    </source>
</evidence>
<sequence length="110" mass="13047">MNENHALFPNDINTEKDVFLGETSVQITGFNGYPSIHIAKSYLIRENDYDDELFYHIFEHKTGTTLINYGPTQYRQVEKFIDITDRWSLFYKDSEDPNLLMPVPNSWRHE</sequence>
<accession>A0A4Z0H2R7</accession>
<protein>
    <submittedName>
        <fullName evidence="1">Uncharacterized protein</fullName>
    </submittedName>
</protein>
<gene>
    <name evidence="1" type="ORF">E4663_06745</name>
</gene>
<name>A0A4Z0H2R7_9BACI</name>
<proteinExistence type="predicted"/>
<dbReference type="AlphaFoldDB" id="A0A4Z0H2R7"/>
<comment type="caution">
    <text evidence="1">The sequence shown here is derived from an EMBL/GenBank/DDBJ whole genome shotgun (WGS) entry which is preliminary data.</text>
</comment>
<dbReference type="RefSeq" id="WP_135327039.1">
    <property type="nucleotide sequence ID" value="NZ_SRJC01000001.1"/>
</dbReference>
<evidence type="ECO:0000313" key="2">
    <source>
        <dbReference type="Proteomes" id="UP000297982"/>
    </source>
</evidence>